<dbReference type="Proteomes" id="UP000326921">
    <property type="component" value="Chromosome"/>
</dbReference>
<accession>A0A5Q0QD45</accession>
<name>A0A5Q0QD45_9SPHI</name>
<reference evidence="5 6" key="1">
    <citation type="submission" date="2019-10" db="EMBL/GenBank/DDBJ databases">
        <authorList>
            <person name="Dong K."/>
        </authorList>
    </citation>
    <scope>NUCLEOTIDE SEQUENCE [LARGE SCALE GENOMIC DNA]</scope>
    <source>
        <strain evidence="6">dk4302</strain>
    </source>
</reference>
<dbReference type="SUPFAM" id="SSF52172">
    <property type="entry name" value="CheY-like"/>
    <property type="match status" value="1"/>
</dbReference>
<dbReference type="AlphaFoldDB" id="A0A5Q0QD45"/>
<evidence type="ECO:0000259" key="4">
    <source>
        <dbReference type="PROSITE" id="PS50110"/>
    </source>
</evidence>
<dbReference type="KEGG" id="sphe:GFH32_16130"/>
<dbReference type="InterPro" id="IPR001789">
    <property type="entry name" value="Sig_transdc_resp-reg_receiver"/>
</dbReference>
<sequence>MQKTHILWADDEIEFLKPHILLLEQKDYKVKTVNNGSDAVEAFKNEPFDLVFLDENMPGLTGLETLNILKSINPSIPTVLVTKNEEEHLMEDAIGAKIDDYLIKPVNPKQILLTIKKFTENRRLVSERTSMAYQQDFRQLGMRMNDDLDHNEWVEAYKKLLYWELSLEKLEDAGMHEILTMQKSDANLLFSKFIEKNYLNWMKNPDNGPTLSHQLFKKKVFPKMEAEKPTFFFLIDNLRYDQWKVINEVISDYYRVEEEDSYYSILPTATQYARNAIFSGLTPLEMEKRFPKEWQNDDDEGGKNLYEDVFLADQVKRIYRRDIKHSYTKVITLEQGREVLENINKHMQIDLNVFVYNFVDMLSHARTDMAMIRELANDEAAYRSLTLSWFEHSPLLEVLKWLSQKNVRVIITTDHGTIRVRKPSKIIGDRNTNSNLRYKQGKNLNFIDKDVFMIKNPLDAQLPRINVSSTFVFAKEDTYFVYPNNYNHFVNYFGGTFQHGGISLEEMIIPFITYSPKAF</sequence>
<dbReference type="EMBL" id="CP045652">
    <property type="protein sequence ID" value="QGA27755.1"/>
    <property type="molecule type" value="Genomic_DNA"/>
</dbReference>
<keyword evidence="1 3" id="KW-0597">Phosphoprotein</keyword>
<dbReference type="PANTHER" id="PTHR44591">
    <property type="entry name" value="STRESS RESPONSE REGULATOR PROTEIN 1"/>
    <property type="match status" value="1"/>
</dbReference>
<dbReference type="GO" id="GO:0000160">
    <property type="term" value="P:phosphorelay signal transduction system"/>
    <property type="evidence" value="ECO:0007669"/>
    <property type="project" value="UniProtKB-KW"/>
</dbReference>
<feature type="domain" description="Response regulatory" evidence="4">
    <location>
        <begin position="5"/>
        <end position="119"/>
    </location>
</feature>
<proteinExistence type="predicted"/>
<dbReference type="InterPro" id="IPR011006">
    <property type="entry name" value="CheY-like_superfamily"/>
</dbReference>
<gene>
    <name evidence="5" type="ORF">GFH32_16130</name>
</gene>
<evidence type="ECO:0000256" key="2">
    <source>
        <dbReference type="ARBA" id="ARBA00023012"/>
    </source>
</evidence>
<dbReference type="SUPFAM" id="SSF53649">
    <property type="entry name" value="Alkaline phosphatase-like"/>
    <property type="match status" value="1"/>
</dbReference>
<dbReference type="RefSeq" id="WP_153512582.1">
    <property type="nucleotide sequence ID" value="NZ_CP045652.1"/>
</dbReference>
<evidence type="ECO:0000256" key="3">
    <source>
        <dbReference type="PROSITE-ProRule" id="PRU00169"/>
    </source>
</evidence>
<dbReference type="Pfam" id="PF08665">
    <property type="entry name" value="PglZ"/>
    <property type="match status" value="1"/>
</dbReference>
<dbReference type="PANTHER" id="PTHR44591:SF14">
    <property type="entry name" value="PROTEIN PILG"/>
    <property type="match status" value="1"/>
</dbReference>
<dbReference type="CDD" id="cd00156">
    <property type="entry name" value="REC"/>
    <property type="match status" value="1"/>
</dbReference>
<evidence type="ECO:0000313" key="6">
    <source>
        <dbReference type="Proteomes" id="UP000326921"/>
    </source>
</evidence>
<dbReference type="InterPro" id="IPR050595">
    <property type="entry name" value="Bact_response_regulator"/>
</dbReference>
<dbReference type="Pfam" id="PF00072">
    <property type="entry name" value="Response_reg"/>
    <property type="match status" value="1"/>
</dbReference>
<dbReference type="PROSITE" id="PS50110">
    <property type="entry name" value="RESPONSE_REGULATORY"/>
    <property type="match status" value="1"/>
</dbReference>
<keyword evidence="2" id="KW-0902">Two-component regulatory system</keyword>
<evidence type="ECO:0000256" key="1">
    <source>
        <dbReference type="ARBA" id="ARBA00022553"/>
    </source>
</evidence>
<organism evidence="5 6">
    <name type="scientific">Sphingobacterium zhuxiongii</name>
    <dbReference type="NCBI Taxonomy" id="2662364"/>
    <lineage>
        <taxon>Bacteria</taxon>
        <taxon>Pseudomonadati</taxon>
        <taxon>Bacteroidota</taxon>
        <taxon>Sphingobacteriia</taxon>
        <taxon>Sphingobacteriales</taxon>
        <taxon>Sphingobacteriaceae</taxon>
        <taxon>Sphingobacterium</taxon>
    </lineage>
</organism>
<protein>
    <submittedName>
        <fullName evidence="5">PglZ domain-containing protein</fullName>
    </submittedName>
</protein>
<feature type="modified residue" description="4-aspartylphosphate" evidence="3">
    <location>
        <position position="54"/>
    </location>
</feature>
<dbReference type="SMART" id="SM00448">
    <property type="entry name" value="REC"/>
    <property type="match status" value="1"/>
</dbReference>
<dbReference type="Gene3D" id="3.40.50.2300">
    <property type="match status" value="1"/>
</dbReference>
<dbReference type="InterPro" id="IPR017850">
    <property type="entry name" value="Alkaline_phosphatase_core_sf"/>
</dbReference>
<keyword evidence="6" id="KW-1185">Reference proteome</keyword>
<evidence type="ECO:0000313" key="5">
    <source>
        <dbReference type="EMBL" id="QGA27755.1"/>
    </source>
</evidence>